<dbReference type="InterPro" id="IPR001672">
    <property type="entry name" value="G6P_Isomerase"/>
</dbReference>
<dbReference type="GO" id="GO:0006096">
    <property type="term" value="P:glycolytic process"/>
    <property type="evidence" value="ECO:0007669"/>
    <property type="project" value="UniProtKB-KW"/>
</dbReference>
<dbReference type="GO" id="GO:0004347">
    <property type="term" value="F:glucose-6-phosphate isomerase activity"/>
    <property type="evidence" value="ECO:0007669"/>
    <property type="project" value="InterPro"/>
</dbReference>
<dbReference type="GO" id="GO:0048029">
    <property type="term" value="F:monosaccharide binding"/>
    <property type="evidence" value="ECO:0007669"/>
    <property type="project" value="TreeGrafter"/>
</dbReference>
<dbReference type="Gene3D" id="3.40.50.10490">
    <property type="entry name" value="Glucose-6-phosphate isomerase like protein, domain 1"/>
    <property type="match status" value="4"/>
</dbReference>
<keyword evidence="3" id="KW-0413">Isomerase</keyword>
<dbReference type="PROSITE" id="PS51463">
    <property type="entry name" value="P_GLUCOSE_ISOMERASE_3"/>
    <property type="match status" value="2"/>
</dbReference>
<gene>
    <name evidence="4" type="ORF">Glove_22g13</name>
</gene>
<dbReference type="SUPFAM" id="SSF53697">
    <property type="entry name" value="SIS domain"/>
    <property type="match status" value="1"/>
</dbReference>
<proteinExistence type="predicted"/>
<dbReference type="GO" id="GO:0006094">
    <property type="term" value="P:gluconeogenesis"/>
    <property type="evidence" value="ECO:0007669"/>
    <property type="project" value="UniProtKB-KW"/>
</dbReference>
<dbReference type="EMBL" id="PQFF01000020">
    <property type="protein sequence ID" value="RHZ88472.1"/>
    <property type="molecule type" value="Genomic_DNA"/>
</dbReference>
<dbReference type="STRING" id="1348612.A0A397JMA6"/>
<dbReference type="GO" id="GO:0097367">
    <property type="term" value="F:carbohydrate derivative binding"/>
    <property type="evidence" value="ECO:0007669"/>
    <property type="project" value="InterPro"/>
</dbReference>
<dbReference type="GO" id="GO:0005829">
    <property type="term" value="C:cytosol"/>
    <property type="evidence" value="ECO:0007669"/>
    <property type="project" value="TreeGrafter"/>
</dbReference>
<dbReference type="GO" id="GO:0051156">
    <property type="term" value="P:glucose 6-phosphate metabolic process"/>
    <property type="evidence" value="ECO:0007669"/>
    <property type="project" value="TreeGrafter"/>
</dbReference>
<dbReference type="Proteomes" id="UP000266861">
    <property type="component" value="Unassembled WGS sequence"/>
</dbReference>
<protein>
    <submittedName>
        <fullName evidence="4">Uncharacterized protein</fullName>
    </submittedName>
</protein>
<dbReference type="Pfam" id="PF00342">
    <property type="entry name" value="PGI"/>
    <property type="match status" value="3"/>
</dbReference>
<keyword evidence="1" id="KW-0312">Gluconeogenesis</keyword>
<evidence type="ECO:0000313" key="4">
    <source>
        <dbReference type="EMBL" id="RHZ88472.1"/>
    </source>
</evidence>
<sequence length="262" mass="30247">MSSWKVLQKHYEAGKHLIMKDLFCKTSPKRVEEFRDKMCNGEHINFTEDRAVLHIALGNVSNNPICDNDANVVPEVNEQNIVTNEKYIRCYSIDLDLVMVTEALKPYSKPGLNAHFVSNIDGTHLIKKQLPMQISQRNGSLNVRNAYCKAILLLFRLISKSVAEFGIDHANMFKFWDRIRGRYSLWSDQNLQVIMAVLGAWYNDFFKCRTHAILPYDQYLHRFPAYFQQGDQICHAIRTNCQLSNWTSILSINSSGYKDCAS</sequence>
<dbReference type="PANTHER" id="PTHR11469:SF1">
    <property type="entry name" value="GLUCOSE-6-PHOSPHATE ISOMERASE"/>
    <property type="match status" value="1"/>
</dbReference>
<name>A0A397JMA6_9GLOM</name>
<keyword evidence="5" id="KW-1185">Reference proteome</keyword>
<reference evidence="4 5" key="1">
    <citation type="submission" date="2018-08" db="EMBL/GenBank/DDBJ databases">
        <title>Genome and evolution of the arbuscular mycorrhizal fungus Diversispora epigaea (formerly Glomus versiforme) and its bacterial endosymbionts.</title>
        <authorList>
            <person name="Sun X."/>
            <person name="Fei Z."/>
            <person name="Harrison M."/>
        </authorList>
    </citation>
    <scope>NUCLEOTIDE SEQUENCE [LARGE SCALE GENOMIC DNA]</scope>
    <source>
        <strain evidence="4 5">IT104</strain>
    </source>
</reference>
<evidence type="ECO:0000256" key="3">
    <source>
        <dbReference type="ARBA" id="ARBA00023235"/>
    </source>
</evidence>
<dbReference type="AlphaFoldDB" id="A0A397JMA6"/>
<dbReference type="PANTHER" id="PTHR11469">
    <property type="entry name" value="GLUCOSE-6-PHOSPHATE ISOMERASE"/>
    <property type="match status" value="1"/>
</dbReference>
<keyword evidence="2" id="KW-0324">Glycolysis</keyword>
<comment type="caution">
    <text evidence="4">The sequence shown here is derived from an EMBL/GenBank/DDBJ whole genome shotgun (WGS) entry which is preliminary data.</text>
</comment>
<evidence type="ECO:0000256" key="1">
    <source>
        <dbReference type="ARBA" id="ARBA00022432"/>
    </source>
</evidence>
<dbReference type="OrthoDB" id="5831190at2759"/>
<evidence type="ECO:0000256" key="2">
    <source>
        <dbReference type="ARBA" id="ARBA00023152"/>
    </source>
</evidence>
<accession>A0A397JMA6</accession>
<organism evidence="4 5">
    <name type="scientific">Diversispora epigaea</name>
    <dbReference type="NCBI Taxonomy" id="1348612"/>
    <lineage>
        <taxon>Eukaryota</taxon>
        <taxon>Fungi</taxon>
        <taxon>Fungi incertae sedis</taxon>
        <taxon>Mucoromycota</taxon>
        <taxon>Glomeromycotina</taxon>
        <taxon>Glomeromycetes</taxon>
        <taxon>Diversisporales</taxon>
        <taxon>Diversisporaceae</taxon>
        <taxon>Diversispora</taxon>
    </lineage>
</organism>
<dbReference type="InterPro" id="IPR046348">
    <property type="entry name" value="SIS_dom_sf"/>
</dbReference>
<evidence type="ECO:0000313" key="5">
    <source>
        <dbReference type="Proteomes" id="UP000266861"/>
    </source>
</evidence>